<dbReference type="EMBL" id="SMKQ01000053">
    <property type="protein sequence ID" value="TDD46944.1"/>
    <property type="molecule type" value="Genomic_DNA"/>
</dbReference>
<dbReference type="PANTHER" id="PTHR46268:SF6">
    <property type="entry name" value="UNIVERSAL STRESS PROTEIN UP12"/>
    <property type="match status" value="1"/>
</dbReference>
<comment type="caution">
    <text evidence="4">The sequence shown here is derived from an EMBL/GenBank/DDBJ whole genome shotgun (WGS) entry which is preliminary data.</text>
</comment>
<feature type="compositionally biased region" description="Basic residues" evidence="2">
    <location>
        <begin position="1"/>
        <end position="12"/>
    </location>
</feature>
<reference evidence="4 5" key="1">
    <citation type="submission" date="2019-03" db="EMBL/GenBank/DDBJ databases">
        <title>Draft genome sequences of novel Actinobacteria.</title>
        <authorList>
            <person name="Sahin N."/>
            <person name="Ay H."/>
            <person name="Saygin H."/>
        </authorList>
    </citation>
    <scope>NUCLEOTIDE SEQUENCE [LARGE SCALE GENOMIC DNA]</scope>
    <source>
        <strain evidence="4 5">CH32</strain>
    </source>
</reference>
<feature type="domain" description="UspA" evidence="3">
    <location>
        <begin position="37"/>
        <end position="174"/>
    </location>
</feature>
<dbReference type="AlphaFoldDB" id="A0A4R4YRH4"/>
<evidence type="ECO:0000256" key="2">
    <source>
        <dbReference type="SAM" id="MobiDB-lite"/>
    </source>
</evidence>
<gene>
    <name evidence="4" type="ORF">E1286_19070</name>
</gene>
<dbReference type="InterPro" id="IPR014729">
    <property type="entry name" value="Rossmann-like_a/b/a_fold"/>
</dbReference>
<keyword evidence="5" id="KW-1185">Reference proteome</keyword>
<evidence type="ECO:0000256" key="1">
    <source>
        <dbReference type="ARBA" id="ARBA00008791"/>
    </source>
</evidence>
<evidence type="ECO:0000313" key="5">
    <source>
        <dbReference type="Proteomes" id="UP000295302"/>
    </source>
</evidence>
<proteinExistence type="inferred from homology"/>
<feature type="region of interest" description="Disordered" evidence="2">
    <location>
        <begin position="1"/>
        <end position="22"/>
    </location>
</feature>
<dbReference type="OrthoDB" id="6174426at2"/>
<name>A0A4R4YRH4_9ACTN</name>
<dbReference type="SUPFAM" id="SSF52402">
    <property type="entry name" value="Adenine nucleotide alpha hydrolases-like"/>
    <property type="match status" value="1"/>
</dbReference>
<organism evidence="4 5">
    <name type="scientific">Nonomuraea terrae</name>
    <dbReference type="NCBI Taxonomy" id="2530383"/>
    <lineage>
        <taxon>Bacteria</taxon>
        <taxon>Bacillati</taxon>
        <taxon>Actinomycetota</taxon>
        <taxon>Actinomycetes</taxon>
        <taxon>Streptosporangiales</taxon>
        <taxon>Streptosporangiaceae</taxon>
        <taxon>Nonomuraea</taxon>
    </lineage>
</organism>
<protein>
    <submittedName>
        <fullName evidence="4">Universal stress protein</fullName>
    </submittedName>
</protein>
<dbReference type="Proteomes" id="UP000295302">
    <property type="component" value="Unassembled WGS sequence"/>
</dbReference>
<comment type="similarity">
    <text evidence="1">Belongs to the universal stress protein A family.</text>
</comment>
<dbReference type="Pfam" id="PF00582">
    <property type="entry name" value="Usp"/>
    <property type="match status" value="1"/>
</dbReference>
<dbReference type="InterPro" id="IPR006016">
    <property type="entry name" value="UspA"/>
</dbReference>
<evidence type="ECO:0000259" key="3">
    <source>
        <dbReference type="Pfam" id="PF00582"/>
    </source>
</evidence>
<dbReference type="PANTHER" id="PTHR46268">
    <property type="entry name" value="STRESS RESPONSE PROTEIN NHAX"/>
    <property type="match status" value="1"/>
</dbReference>
<dbReference type="Gene3D" id="3.40.50.620">
    <property type="entry name" value="HUPs"/>
    <property type="match status" value="1"/>
</dbReference>
<accession>A0A4R4YRH4</accession>
<evidence type="ECO:0000313" key="4">
    <source>
        <dbReference type="EMBL" id="TDD46944.1"/>
    </source>
</evidence>
<sequence length="191" mass="20109">MSRLRLRVRHGPKAGNDGTTSMYDRIVPFDDGDMRAHQIVVGADGTAESEAALLWAAAEAAEARGRLVIVHAWGGHLGHRAPYAPYSPHADLAFEQECAAAALDRAAAFVRDRHPGVPVEPRLAQGRPESVLPQHAQGADLLVLGSAARRDDGGLGAVVRSCLSGPPCPVVVVPATDLSAPRTLAELARAR</sequence>